<keyword evidence="2" id="KW-1185">Reference proteome</keyword>
<sequence length="422" mass="47331">MDFSIEFGRFAKWSELSGGRLMLNLNMMDASLCWGRAFQYQHVSQRRLEVVEAPNVSGGSPEPDDVSQAVVKTERGFPRYYDFASASLSGGAAVPYGSSGQFNDRMRRVTVDGTAYLEEVLGDGTIIRFRPNFPLLQHIITPLGVKITAAELAEELQVVWSENDSRPSSEVESFNSLSWYSLKQVWNKTDGLLDLRDVQRINWYAPEDVTGRRNDGIYTVRNNAVPIKTWKLSWSFLEEDTLVARGVDEDHPEVAQRMLQTFRIEEPGGFASEWRAGLYPDDLTLIKGEGDDAISIVTQCRPAPGSEYVVAKEPNGQAMVAGGYYTDTQEKFKYVYTGVAGTDNAVLCSAEKEVYQRRMYGDVLVSRTEGYGTPLERTWTYEYGSDASSSNYGKRVRETRPDGSVVEMEYDSSGNVIQRTEP</sequence>
<dbReference type="Proteomes" id="UP001062263">
    <property type="component" value="Chromosome"/>
</dbReference>
<protein>
    <recommendedName>
        <fullName evidence="3">RHS repeat protein</fullName>
    </recommendedName>
</protein>
<organism evidence="1 2">
    <name type="scientific">Akkermansia biwaensis</name>
    <dbReference type="NCBI Taxonomy" id="2946555"/>
    <lineage>
        <taxon>Bacteria</taxon>
        <taxon>Pseudomonadati</taxon>
        <taxon>Verrucomicrobiota</taxon>
        <taxon>Verrucomicrobiia</taxon>
        <taxon>Verrucomicrobiales</taxon>
        <taxon>Akkermansiaceae</taxon>
        <taxon>Akkermansia</taxon>
    </lineage>
</organism>
<reference evidence="1" key="1">
    <citation type="submission" date="2022-06" db="EMBL/GenBank/DDBJ databases">
        <title>Akkermansia biwalacus sp. nov., an anaerobic mucin-degrading bacterium isolated from human intestine.</title>
        <authorList>
            <person name="Kobayashi Y."/>
            <person name="Inoue S."/>
            <person name="Kawahara T."/>
            <person name="Kohda N."/>
        </authorList>
    </citation>
    <scope>NUCLEOTIDE SEQUENCE</scope>
    <source>
        <strain evidence="1">WON2089</strain>
    </source>
</reference>
<evidence type="ECO:0000313" key="1">
    <source>
        <dbReference type="EMBL" id="BDL42814.1"/>
    </source>
</evidence>
<evidence type="ECO:0008006" key="3">
    <source>
        <dbReference type="Google" id="ProtNLM"/>
    </source>
</evidence>
<proteinExistence type="predicted"/>
<dbReference type="EMBL" id="AP025943">
    <property type="protein sequence ID" value="BDL42814.1"/>
    <property type="molecule type" value="Genomic_DNA"/>
</dbReference>
<accession>A0ABM7ZDR5</accession>
<name>A0ABM7ZDR5_9BACT</name>
<gene>
    <name evidence="1" type="ORF">Abiwalacus_03880</name>
</gene>
<evidence type="ECO:0000313" key="2">
    <source>
        <dbReference type="Proteomes" id="UP001062263"/>
    </source>
</evidence>
<dbReference type="RefSeq" id="WP_215436380.1">
    <property type="nucleotide sequence ID" value="NZ_AP025943.1"/>
</dbReference>